<dbReference type="FunFam" id="3.40.50.720:FF:000084">
    <property type="entry name" value="Short-chain dehydrogenase reductase"/>
    <property type="match status" value="1"/>
</dbReference>
<gene>
    <name evidence="4" type="ORF">A1O9_10094</name>
</gene>
<evidence type="ECO:0000313" key="4">
    <source>
        <dbReference type="EMBL" id="KEF53694.1"/>
    </source>
</evidence>
<comment type="similarity">
    <text evidence="1">Belongs to the short-chain dehydrogenases/reductases (SDR) family.</text>
</comment>
<dbReference type="HOGENOM" id="CLU_010194_1_0_1"/>
<dbReference type="AlphaFoldDB" id="A0A072P0M9"/>
<dbReference type="PRINTS" id="PR00081">
    <property type="entry name" value="GDHRDH"/>
</dbReference>
<dbReference type="PANTHER" id="PTHR24321">
    <property type="entry name" value="DEHYDROGENASES, SHORT CHAIN"/>
    <property type="match status" value="1"/>
</dbReference>
<reference evidence="4 5" key="1">
    <citation type="submission" date="2013-03" db="EMBL/GenBank/DDBJ databases">
        <title>The Genome Sequence of Exophiala aquamarina CBS 119918.</title>
        <authorList>
            <consortium name="The Broad Institute Genomics Platform"/>
            <person name="Cuomo C."/>
            <person name="de Hoog S."/>
            <person name="Gorbushina A."/>
            <person name="Walker B."/>
            <person name="Young S.K."/>
            <person name="Zeng Q."/>
            <person name="Gargeya S."/>
            <person name="Fitzgerald M."/>
            <person name="Haas B."/>
            <person name="Abouelleil A."/>
            <person name="Allen A.W."/>
            <person name="Alvarado L."/>
            <person name="Arachchi H.M."/>
            <person name="Berlin A.M."/>
            <person name="Chapman S.B."/>
            <person name="Gainer-Dewar J."/>
            <person name="Goldberg J."/>
            <person name="Griggs A."/>
            <person name="Gujja S."/>
            <person name="Hansen M."/>
            <person name="Howarth C."/>
            <person name="Imamovic A."/>
            <person name="Ireland A."/>
            <person name="Larimer J."/>
            <person name="McCowan C."/>
            <person name="Murphy C."/>
            <person name="Pearson M."/>
            <person name="Poon T.W."/>
            <person name="Priest M."/>
            <person name="Roberts A."/>
            <person name="Saif S."/>
            <person name="Shea T."/>
            <person name="Sisk P."/>
            <person name="Sykes S."/>
            <person name="Wortman J."/>
            <person name="Nusbaum C."/>
            <person name="Birren B."/>
        </authorList>
    </citation>
    <scope>NUCLEOTIDE SEQUENCE [LARGE SCALE GENOMIC DNA]</scope>
    <source>
        <strain evidence="4 5">CBS 119918</strain>
    </source>
</reference>
<proteinExistence type="inferred from homology"/>
<keyword evidence="5" id="KW-1185">Reference proteome</keyword>
<evidence type="ECO:0000256" key="2">
    <source>
        <dbReference type="ARBA" id="ARBA00022857"/>
    </source>
</evidence>
<comment type="caution">
    <text evidence="4">The sequence shown here is derived from an EMBL/GenBank/DDBJ whole genome shotgun (WGS) entry which is preliminary data.</text>
</comment>
<dbReference type="PANTHER" id="PTHR24321:SF12">
    <property type="entry name" value="SHORT-CHAIN DEHYDROGENASE_REDUCTASE FAMILY, PUTATIVE (AFU_ORTHOLOGUE AFUA_5G14340)-RELATED"/>
    <property type="match status" value="1"/>
</dbReference>
<dbReference type="GO" id="GO:0016491">
    <property type="term" value="F:oxidoreductase activity"/>
    <property type="evidence" value="ECO:0007669"/>
    <property type="project" value="UniProtKB-KW"/>
</dbReference>
<dbReference type="SUPFAM" id="SSF51735">
    <property type="entry name" value="NAD(P)-binding Rossmann-fold domains"/>
    <property type="match status" value="1"/>
</dbReference>
<dbReference type="CDD" id="cd05233">
    <property type="entry name" value="SDR_c"/>
    <property type="match status" value="1"/>
</dbReference>
<dbReference type="Gene3D" id="3.40.50.720">
    <property type="entry name" value="NAD(P)-binding Rossmann-like Domain"/>
    <property type="match status" value="1"/>
</dbReference>
<organism evidence="4 5">
    <name type="scientific">Exophiala aquamarina CBS 119918</name>
    <dbReference type="NCBI Taxonomy" id="1182545"/>
    <lineage>
        <taxon>Eukaryota</taxon>
        <taxon>Fungi</taxon>
        <taxon>Dikarya</taxon>
        <taxon>Ascomycota</taxon>
        <taxon>Pezizomycotina</taxon>
        <taxon>Eurotiomycetes</taxon>
        <taxon>Chaetothyriomycetidae</taxon>
        <taxon>Chaetothyriales</taxon>
        <taxon>Herpotrichiellaceae</taxon>
        <taxon>Exophiala</taxon>
    </lineage>
</organism>
<dbReference type="InterPro" id="IPR002347">
    <property type="entry name" value="SDR_fam"/>
</dbReference>
<dbReference type="Pfam" id="PF13561">
    <property type="entry name" value="adh_short_C2"/>
    <property type="match status" value="1"/>
</dbReference>
<protein>
    <recommendedName>
        <fullName evidence="6">3-oxoacyl-[acyl-carrier protein] reductase</fullName>
    </recommendedName>
</protein>
<dbReference type="RefSeq" id="XP_013256284.1">
    <property type="nucleotide sequence ID" value="XM_013400830.1"/>
</dbReference>
<accession>A0A072P0M9</accession>
<evidence type="ECO:0008006" key="6">
    <source>
        <dbReference type="Google" id="ProtNLM"/>
    </source>
</evidence>
<keyword evidence="3" id="KW-0560">Oxidoreductase</keyword>
<dbReference type="VEuPathDB" id="FungiDB:A1O9_10094"/>
<dbReference type="Proteomes" id="UP000027920">
    <property type="component" value="Unassembled WGS sequence"/>
</dbReference>
<evidence type="ECO:0000256" key="3">
    <source>
        <dbReference type="ARBA" id="ARBA00023002"/>
    </source>
</evidence>
<dbReference type="STRING" id="1182545.A0A072P0M9"/>
<name>A0A072P0M9_9EURO</name>
<sequence>MASLLKGVGFITGAASGIGKATAQCFARHGVRRLALGDLNIKALGDTATELKNTYPWLEILPLELNAASEESVEESISATVKNLGRIDYAVNNAGIAGAAWKSAESDLAGWQKTLDVNLTGVWLCSRAEIRAMLKQDPLEPDNPRLNRGVIVNVASMYGVIGTNASVGNVSYTATKHGVVGMTKADAVAYCRQGIRINVMCPGYVATPLLQNAGPGMQGEIESTPVNRLASMEEIGDSIVYMASPLSSFMYGAAMVVDGGYTIQ</sequence>
<evidence type="ECO:0000313" key="5">
    <source>
        <dbReference type="Proteomes" id="UP000027920"/>
    </source>
</evidence>
<dbReference type="GeneID" id="25285000"/>
<dbReference type="InterPro" id="IPR036291">
    <property type="entry name" value="NAD(P)-bd_dom_sf"/>
</dbReference>
<dbReference type="EMBL" id="AMGV01000012">
    <property type="protein sequence ID" value="KEF53694.1"/>
    <property type="molecule type" value="Genomic_DNA"/>
</dbReference>
<evidence type="ECO:0000256" key="1">
    <source>
        <dbReference type="ARBA" id="ARBA00006484"/>
    </source>
</evidence>
<dbReference type="OrthoDB" id="5840532at2759"/>
<dbReference type="PRINTS" id="PR00080">
    <property type="entry name" value="SDRFAMILY"/>
</dbReference>
<keyword evidence="2" id="KW-0521">NADP</keyword>